<evidence type="ECO:0000313" key="1">
    <source>
        <dbReference type="EMBL" id="WZN46504.1"/>
    </source>
</evidence>
<dbReference type="SUPFAM" id="SSF141571">
    <property type="entry name" value="Pentapeptide repeat-like"/>
    <property type="match status" value="1"/>
</dbReference>
<accession>A0ABZ2Z7K7</accession>
<dbReference type="RefSeq" id="WP_341841202.1">
    <property type="nucleotide sequence ID" value="NZ_CP149792.1"/>
</dbReference>
<sequence>MNLSEFLLHYKNGQRNFIGLDLDDHDFHALDLSDAVFEECYFHSTSWVGSNLQNTRFKNCSLKCADFRNTNLTNAAIQDCLVDSIAFNGAITKDFVFSGNDFYGATVDQKDFEETFKDEDRK</sequence>
<evidence type="ECO:0000313" key="2">
    <source>
        <dbReference type="Proteomes" id="UP001449657"/>
    </source>
</evidence>
<reference evidence="1 2" key="1">
    <citation type="submission" date="2024-03" db="EMBL/GenBank/DDBJ databases">
        <title>Chitinophaga caseinilytica sp. nov., a casein hydrolysing bacterium isolated from forest soil.</title>
        <authorList>
            <person name="Lee D.S."/>
            <person name="Han D.M."/>
            <person name="Baek J.H."/>
            <person name="Choi D.G."/>
            <person name="Jeon J.H."/>
            <person name="Jeon C.O."/>
        </authorList>
    </citation>
    <scope>NUCLEOTIDE SEQUENCE [LARGE SCALE GENOMIC DNA]</scope>
    <source>
        <strain evidence="1 2">KACC 19118</strain>
    </source>
</reference>
<keyword evidence="2" id="KW-1185">Reference proteome</keyword>
<dbReference type="Proteomes" id="UP001449657">
    <property type="component" value="Chromosome"/>
</dbReference>
<dbReference type="Gene3D" id="2.160.20.80">
    <property type="entry name" value="E3 ubiquitin-protein ligase SopA"/>
    <property type="match status" value="1"/>
</dbReference>
<gene>
    <name evidence="1" type="ORF">WJU22_26815</name>
</gene>
<proteinExistence type="predicted"/>
<dbReference type="EMBL" id="CP150096">
    <property type="protein sequence ID" value="WZN46504.1"/>
    <property type="molecule type" value="Genomic_DNA"/>
</dbReference>
<dbReference type="InterPro" id="IPR001646">
    <property type="entry name" value="5peptide_repeat"/>
</dbReference>
<dbReference type="Pfam" id="PF13599">
    <property type="entry name" value="Pentapeptide_4"/>
    <property type="match status" value="1"/>
</dbReference>
<protein>
    <submittedName>
        <fullName evidence="1">Pentapeptide repeat-containing protein</fullName>
    </submittedName>
</protein>
<name>A0ABZ2Z7K7_9BACT</name>
<organism evidence="1 2">
    <name type="scientific">Chitinophaga caseinilytica</name>
    <dbReference type="NCBI Taxonomy" id="2267521"/>
    <lineage>
        <taxon>Bacteria</taxon>
        <taxon>Pseudomonadati</taxon>
        <taxon>Bacteroidota</taxon>
        <taxon>Chitinophagia</taxon>
        <taxon>Chitinophagales</taxon>
        <taxon>Chitinophagaceae</taxon>
        <taxon>Chitinophaga</taxon>
    </lineage>
</organism>